<gene>
    <name evidence="1" type="ORF">ERS007657_01222</name>
    <name evidence="3" type="ORF">ERS007739_00707</name>
    <name evidence="2" type="ORF">ERS007741_01225</name>
</gene>
<evidence type="ECO:0000313" key="3">
    <source>
        <dbReference type="EMBL" id="COX11686.1"/>
    </source>
</evidence>
<reference evidence="4 5" key="2">
    <citation type="submission" date="2015-03" db="EMBL/GenBank/DDBJ databases">
        <authorList>
            <consortium name="Pathogen Informatics"/>
        </authorList>
    </citation>
    <scope>NUCLEOTIDE SEQUENCE [LARGE SCALE GENOMIC DNA]</scope>
    <source>
        <strain evidence="1 5">C09601061</strain>
        <strain evidence="4">N09902308</strain>
        <strain evidence="2 6">P00601463</strain>
    </source>
</reference>
<dbReference type="EMBL" id="CSBK01000222">
    <property type="protein sequence ID" value="COX11686.1"/>
    <property type="molecule type" value="Genomic_DNA"/>
</dbReference>
<dbReference type="EMBL" id="CGCX01000350">
    <property type="protein sequence ID" value="CFR73765.1"/>
    <property type="molecule type" value="Genomic_DNA"/>
</dbReference>
<evidence type="ECO:0000313" key="4">
    <source>
        <dbReference type="Proteomes" id="UP000039021"/>
    </source>
</evidence>
<name>A0A654TYL4_MYCTX</name>
<dbReference type="Proteomes" id="UP000048600">
    <property type="component" value="Unassembled WGS sequence"/>
</dbReference>
<accession>A0A654TYL4</accession>
<dbReference type="AlphaFoldDB" id="A0A654TYL4"/>
<organism evidence="1 5">
    <name type="scientific">Mycobacterium tuberculosis</name>
    <dbReference type="NCBI Taxonomy" id="1773"/>
    <lineage>
        <taxon>Bacteria</taxon>
        <taxon>Bacillati</taxon>
        <taxon>Actinomycetota</taxon>
        <taxon>Actinomycetes</taxon>
        <taxon>Mycobacteriales</taxon>
        <taxon>Mycobacteriaceae</taxon>
        <taxon>Mycobacterium</taxon>
        <taxon>Mycobacterium tuberculosis complex</taxon>
    </lineage>
</organism>
<dbReference type="Proteomes" id="UP000039021">
    <property type="component" value="Unassembled WGS sequence"/>
</dbReference>
<reference evidence="3" key="1">
    <citation type="submission" date="2015-03" db="EMBL/GenBank/DDBJ databases">
        <authorList>
            <consortium name="Pathogen Informatics"/>
            <person name="Murphy D."/>
        </authorList>
    </citation>
    <scope>NUCLEOTIDE SEQUENCE</scope>
    <source>
        <strain evidence="3">N09902308</strain>
    </source>
</reference>
<proteinExistence type="predicted"/>
<evidence type="ECO:0000313" key="1">
    <source>
        <dbReference type="EMBL" id="CFR73765.1"/>
    </source>
</evidence>
<evidence type="ECO:0000313" key="2">
    <source>
        <dbReference type="EMBL" id="COW01818.1"/>
    </source>
</evidence>
<evidence type="ECO:0000313" key="6">
    <source>
        <dbReference type="Proteomes" id="UP000048600"/>
    </source>
</evidence>
<protein>
    <submittedName>
        <fullName evidence="1">Uncharacterized protein</fullName>
    </submittedName>
</protein>
<sequence>MPTSSQTRYRMFGECSGATGAAYGPQSGSESRISSSMVPLNASVASGAISQPHFPVELMNGCVHYTHRVGIS</sequence>
<evidence type="ECO:0000313" key="5">
    <source>
        <dbReference type="Proteomes" id="UP000046680"/>
    </source>
</evidence>
<dbReference type="EMBL" id="CHKL01000098">
    <property type="protein sequence ID" value="COW01818.1"/>
    <property type="molecule type" value="Genomic_DNA"/>
</dbReference>
<dbReference type="Proteomes" id="UP000046680">
    <property type="component" value="Unassembled WGS sequence"/>
</dbReference>